<proteinExistence type="predicted"/>
<feature type="region of interest" description="Disordered" evidence="1">
    <location>
        <begin position="187"/>
        <end position="366"/>
    </location>
</feature>
<dbReference type="Proteomes" id="UP000189004">
    <property type="component" value="Unassembled WGS sequence"/>
</dbReference>
<gene>
    <name evidence="3" type="ORF">NOSIN_12610</name>
</gene>
<protein>
    <submittedName>
        <fullName evidence="3">Uncharacterized protein</fullName>
    </submittedName>
</protein>
<feature type="compositionally biased region" description="Basic and acidic residues" evidence="1">
    <location>
        <begin position="187"/>
        <end position="210"/>
    </location>
</feature>
<name>A0A1V3C204_9ACTN</name>
<sequence>MIDFVLQPTQEGELRRRALFWLPAPLPVLGLVYLLVGGTLSASGWTILLASSVGVGTLLLALIVQTTPLPEGLAPPASARRSLHRFRQFTGLRIALALVPVVIGAAASVAGGGMYPLFAALALAWPQLLLAMPTFFTITRARRAMEAWGTTAYLWHALSRPAKVTWPVVTPLVNSWRAWQAENARREQRRQEEEKAWKQAVREESERAEDGDASAAPAASEHTGPSSDGGRSGGEATDVIPHLDSEQGAGEEEPTEVLPHLGSGREVRPTRVLPHLGGAETGADAKEPGDGARGAGTGERSGTAEKSGTGGGEDGGSGPDTSSRTPRGTVNRARSLLEQGGGALGLAVRRTRRGVQSTRRPPANKP</sequence>
<dbReference type="RefSeq" id="WP_077690949.1">
    <property type="nucleotide sequence ID" value="NZ_MCOK01000001.1"/>
</dbReference>
<dbReference type="AlphaFoldDB" id="A0A1V3C204"/>
<feature type="transmembrane region" description="Helical" evidence="2">
    <location>
        <begin position="42"/>
        <end position="64"/>
    </location>
</feature>
<feature type="transmembrane region" description="Helical" evidence="2">
    <location>
        <begin position="18"/>
        <end position="36"/>
    </location>
</feature>
<keyword evidence="2" id="KW-0812">Transmembrane</keyword>
<feature type="compositionally biased region" description="Gly residues" evidence="1">
    <location>
        <begin position="308"/>
        <end position="318"/>
    </location>
</feature>
<accession>A0A1V3C204</accession>
<dbReference type="EMBL" id="MCOK01000001">
    <property type="protein sequence ID" value="OOC54546.1"/>
    <property type="molecule type" value="Genomic_DNA"/>
</dbReference>
<evidence type="ECO:0000313" key="3">
    <source>
        <dbReference type="EMBL" id="OOC54546.1"/>
    </source>
</evidence>
<organism evidence="3 4">
    <name type="scientific">Nocardiopsis sinuspersici</name>
    <dbReference type="NCBI Taxonomy" id="501010"/>
    <lineage>
        <taxon>Bacteria</taxon>
        <taxon>Bacillati</taxon>
        <taxon>Actinomycetota</taxon>
        <taxon>Actinomycetes</taxon>
        <taxon>Streptosporangiales</taxon>
        <taxon>Nocardiopsidaceae</taxon>
        <taxon>Nocardiopsis</taxon>
    </lineage>
</organism>
<evidence type="ECO:0000256" key="2">
    <source>
        <dbReference type="SAM" id="Phobius"/>
    </source>
</evidence>
<feature type="transmembrane region" description="Helical" evidence="2">
    <location>
        <begin position="90"/>
        <end position="111"/>
    </location>
</feature>
<evidence type="ECO:0000313" key="4">
    <source>
        <dbReference type="Proteomes" id="UP000189004"/>
    </source>
</evidence>
<comment type="caution">
    <text evidence="3">The sequence shown here is derived from an EMBL/GenBank/DDBJ whole genome shotgun (WGS) entry which is preliminary data.</text>
</comment>
<keyword evidence="2" id="KW-1133">Transmembrane helix</keyword>
<feature type="transmembrane region" description="Helical" evidence="2">
    <location>
        <begin position="117"/>
        <end position="138"/>
    </location>
</feature>
<evidence type="ECO:0000256" key="1">
    <source>
        <dbReference type="SAM" id="MobiDB-lite"/>
    </source>
</evidence>
<dbReference type="OrthoDB" id="3436218at2"/>
<keyword evidence="4" id="KW-1185">Reference proteome</keyword>
<keyword evidence="2" id="KW-0472">Membrane</keyword>
<reference evidence="4" key="1">
    <citation type="submission" date="2016-08" db="EMBL/GenBank/DDBJ databases">
        <authorList>
            <person name="Tokovenko B."/>
            <person name="Kalinowski J."/>
        </authorList>
    </citation>
    <scope>NUCLEOTIDE SEQUENCE [LARGE SCALE GENOMIC DNA]</scope>
    <source>
        <strain evidence="4">UTMC102</strain>
    </source>
</reference>